<gene>
    <name evidence="3" type="ORF">AYBTSS11_LOCUS28603</name>
</gene>
<keyword evidence="2" id="KW-0472">Membrane</keyword>
<name>A0AA86W179_9FABA</name>
<keyword evidence="4" id="KW-1185">Reference proteome</keyword>
<dbReference type="EMBL" id="OY731407">
    <property type="protein sequence ID" value="CAJ1976465.1"/>
    <property type="molecule type" value="Genomic_DNA"/>
</dbReference>
<sequence length="57" mass="5845">MAGPQPLIASRGPLVLEIAVLNLLAHLGLATIMATQQQHKPPGASAMNVTSSSQANQ</sequence>
<protein>
    <submittedName>
        <fullName evidence="3">Uncharacterized protein</fullName>
    </submittedName>
</protein>
<evidence type="ECO:0000256" key="2">
    <source>
        <dbReference type="SAM" id="Phobius"/>
    </source>
</evidence>
<organism evidence="3 4">
    <name type="scientific">Sphenostylis stenocarpa</name>
    <dbReference type="NCBI Taxonomy" id="92480"/>
    <lineage>
        <taxon>Eukaryota</taxon>
        <taxon>Viridiplantae</taxon>
        <taxon>Streptophyta</taxon>
        <taxon>Embryophyta</taxon>
        <taxon>Tracheophyta</taxon>
        <taxon>Spermatophyta</taxon>
        <taxon>Magnoliopsida</taxon>
        <taxon>eudicotyledons</taxon>
        <taxon>Gunneridae</taxon>
        <taxon>Pentapetalae</taxon>
        <taxon>rosids</taxon>
        <taxon>fabids</taxon>
        <taxon>Fabales</taxon>
        <taxon>Fabaceae</taxon>
        <taxon>Papilionoideae</taxon>
        <taxon>50 kb inversion clade</taxon>
        <taxon>NPAAA clade</taxon>
        <taxon>indigoferoid/millettioid clade</taxon>
        <taxon>Phaseoleae</taxon>
        <taxon>Sphenostylis</taxon>
    </lineage>
</organism>
<keyword evidence="2" id="KW-0812">Transmembrane</keyword>
<dbReference type="Proteomes" id="UP001189624">
    <property type="component" value="Chromosome 10"/>
</dbReference>
<dbReference type="AlphaFoldDB" id="A0AA86W179"/>
<feature type="region of interest" description="Disordered" evidence="1">
    <location>
        <begin position="37"/>
        <end position="57"/>
    </location>
</feature>
<feature type="compositionally biased region" description="Polar residues" evidence="1">
    <location>
        <begin position="47"/>
        <end position="57"/>
    </location>
</feature>
<dbReference type="Gramene" id="rna-AYBTSS11_LOCUS28603">
    <property type="protein sequence ID" value="CAJ1976465.1"/>
    <property type="gene ID" value="gene-AYBTSS11_LOCUS28603"/>
</dbReference>
<proteinExistence type="predicted"/>
<accession>A0AA86W179</accession>
<keyword evidence="2" id="KW-1133">Transmembrane helix</keyword>
<evidence type="ECO:0000256" key="1">
    <source>
        <dbReference type="SAM" id="MobiDB-lite"/>
    </source>
</evidence>
<feature type="transmembrane region" description="Helical" evidence="2">
    <location>
        <begin position="14"/>
        <end position="34"/>
    </location>
</feature>
<evidence type="ECO:0000313" key="4">
    <source>
        <dbReference type="Proteomes" id="UP001189624"/>
    </source>
</evidence>
<evidence type="ECO:0000313" key="3">
    <source>
        <dbReference type="EMBL" id="CAJ1976465.1"/>
    </source>
</evidence>
<reference evidence="3" key="1">
    <citation type="submission" date="2023-10" db="EMBL/GenBank/DDBJ databases">
        <authorList>
            <person name="Domelevo Entfellner J.-B."/>
        </authorList>
    </citation>
    <scope>NUCLEOTIDE SEQUENCE</scope>
</reference>